<gene>
    <name evidence="5" type="ORF">NCTC7102_02811</name>
</gene>
<dbReference type="Proteomes" id="UP000281393">
    <property type="component" value="Chromosome"/>
</dbReference>
<dbReference type="InterPro" id="IPR017900">
    <property type="entry name" value="4Fe4S_Fe_S_CS"/>
</dbReference>
<sequence>MECNGNGLCFNFDAKSPMCPSMKISLNRIHSPKGRATLVREWLRLLADRGVDPLKLEKELPEKRASLRTLIARTRNSWHKRKGEYDFSHEVKEAMSGCLACKACTTQCPIKIDVPEFRSRFLQLYHTRYLRPVRDHLVATVETYAPLMARAPKTFNFFINQPVVRNLAKKTYRYGGFTSAFCPFIATATGGPSVCQYDA</sequence>
<dbReference type="GO" id="GO:0051536">
    <property type="term" value="F:iron-sulfur cluster binding"/>
    <property type="evidence" value="ECO:0007669"/>
    <property type="project" value="UniProtKB-KW"/>
</dbReference>
<reference evidence="5 6" key="1">
    <citation type="submission" date="2018-12" db="EMBL/GenBank/DDBJ databases">
        <authorList>
            <consortium name="Pathogen Informatics"/>
        </authorList>
    </citation>
    <scope>NUCLEOTIDE SEQUENCE [LARGE SCALE GENOMIC DNA]</scope>
    <source>
        <strain evidence="5 6">NCTC7102</strain>
    </source>
</reference>
<dbReference type="Pfam" id="PF13183">
    <property type="entry name" value="Fer4_8"/>
    <property type="match status" value="1"/>
</dbReference>
<dbReference type="EMBL" id="LR133909">
    <property type="protein sequence ID" value="VDY41596.1"/>
    <property type="molecule type" value="Genomic_DNA"/>
</dbReference>
<evidence type="ECO:0000256" key="2">
    <source>
        <dbReference type="ARBA" id="ARBA00023004"/>
    </source>
</evidence>
<dbReference type="PANTHER" id="PTHR32479:SF19">
    <property type="entry name" value="ANAEROBIC GLYCEROL-3-PHOSPHATE DEHYDROGENASE SUBUNIT C"/>
    <property type="match status" value="1"/>
</dbReference>
<evidence type="ECO:0000256" key="1">
    <source>
        <dbReference type="ARBA" id="ARBA00022723"/>
    </source>
</evidence>
<protein>
    <submittedName>
        <fullName evidence="5">FAD-binding protein</fullName>
    </submittedName>
</protein>
<evidence type="ECO:0000259" key="4">
    <source>
        <dbReference type="PROSITE" id="PS51379"/>
    </source>
</evidence>
<keyword evidence="2" id="KW-0408">Iron</keyword>
<keyword evidence="1" id="KW-0479">Metal-binding</keyword>
<dbReference type="SUPFAM" id="SSF46548">
    <property type="entry name" value="alpha-helical ferredoxin"/>
    <property type="match status" value="1"/>
</dbReference>
<dbReference type="InterPro" id="IPR017896">
    <property type="entry name" value="4Fe4S_Fe-S-bd"/>
</dbReference>
<accession>A0A447JHB0</accession>
<name>A0A447JHB0_SALET</name>
<evidence type="ECO:0000256" key="3">
    <source>
        <dbReference type="ARBA" id="ARBA00023014"/>
    </source>
</evidence>
<evidence type="ECO:0000313" key="5">
    <source>
        <dbReference type="EMBL" id="VDY41596.1"/>
    </source>
</evidence>
<dbReference type="PROSITE" id="PS51379">
    <property type="entry name" value="4FE4S_FER_2"/>
    <property type="match status" value="1"/>
</dbReference>
<dbReference type="AlphaFoldDB" id="A0A447JHB0"/>
<feature type="domain" description="4Fe-4S ferredoxin-type" evidence="4">
    <location>
        <begin position="87"/>
        <end position="120"/>
    </location>
</feature>
<dbReference type="PROSITE" id="PS00198">
    <property type="entry name" value="4FE4S_FER_1"/>
    <property type="match status" value="1"/>
</dbReference>
<dbReference type="PANTHER" id="PTHR32479">
    <property type="entry name" value="GLYCOLATE OXIDASE IRON-SULFUR SUBUNIT"/>
    <property type="match status" value="1"/>
</dbReference>
<dbReference type="GO" id="GO:0046872">
    <property type="term" value="F:metal ion binding"/>
    <property type="evidence" value="ECO:0007669"/>
    <property type="project" value="UniProtKB-KW"/>
</dbReference>
<organism evidence="5 6">
    <name type="scientific">Salmonella enterica subsp. enterica serovar Daytona</name>
    <dbReference type="NCBI Taxonomy" id="1962639"/>
    <lineage>
        <taxon>Bacteria</taxon>
        <taxon>Pseudomonadati</taxon>
        <taxon>Pseudomonadota</taxon>
        <taxon>Gammaproteobacteria</taxon>
        <taxon>Enterobacterales</taxon>
        <taxon>Enterobacteriaceae</taxon>
        <taxon>Salmonella</taxon>
    </lineage>
</organism>
<proteinExistence type="predicted"/>
<evidence type="ECO:0000313" key="6">
    <source>
        <dbReference type="Proteomes" id="UP000281393"/>
    </source>
</evidence>
<keyword evidence="3" id="KW-0411">Iron-sulfur</keyword>